<dbReference type="EMBL" id="JAFLVX010000026">
    <property type="protein sequence ID" value="MBO0477471.1"/>
    <property type="molecule type" value="Genomic_DNA"/>
</dbReference>
<reference evidence="2 3" key="1">
    <citation type="submission" date="2021-03" db="EMBL/GenBank/DDBJ databases">
        <title>Enterococcal diversity collection.</title>
        <authorList>
            <person name="Gilmore M.S."/>
            <person name="Schwartzman J."/>
            <person name="Van Tyne D."/>
            <person name="Martin M."/>
            <person name="Earl A.M."/>
            <person name="Manson A.L."/>
            <person name="Straub T."/>
            <person name="Salamzade R."/>
            <person name="Saavedra J."/>
            <person name="Lebreton F."/>
            <person name="Prichula J."/>
            <person name="Schaufler K."/>
            <person name="Gaca A."/>
            <person name="Sgardioli B."/>
            <person name="Wagenaar J."/>
            <person name="Strong T."/>
        </authorList>
    </citation>
    <scope>NUCLEOTIDE SEQUENCE [LARGE SCALE GENOMIC DNA]</scope>
    <source>
        <strain evidence="2 3">DIV0080</strain>
    </source>
</reference>
<dbReference type="PROSITE" id="PS51186">
    <property type="entry name" value="GNAT"/>
    <property type="match status" value="1"/>
</dbReference>
<keyword evidence="3" id="KW-1185">Reference proteome</keyword>
<dbReference type="Gene3D" id="3.40.630.30">
    <property type="match status" value="1"/>
</dbReference>
<feature type="domain" description="N-acetyltransferase" evidence="1">
    <location>
        <begin position="7"/>
        <end position="149"/>
    </location>
</feature>
<sequence length="149" mass="17434">MIDIKTYLFHDLEDSELKELTALYNRIRKETSTWKDKGAVSVTEFSDLIEVETIYIMYDNDDMVGFLTYYVPDNFIHLFFLEATRQGSGLGSLLLEKVLVDFEGETIQLKCLVHNKKAIAFYQHKQFVITETQVLEDDKGYHLMTRYPS</sequence>
<dbReference type="SUPFAM" id="SSF55729">
    <property type="entry name" value="Acyl-CoA N-acyltransferases (Nat)"/>
    <property type="match status" value="1"/>
</dbReference>
<name>A0ABS3HXD1_9ENTE</name>
<evidence type="ECO:0000313" key="2">
    <source>
        <dbReference type="EMBL" id="MBO0477471.1"/>
    </source>
</evidence>
<dbReference type="Pfam" id="PF00583">
    <property type="entry name" value="Acetyltransf_1"/>
    <property type="match status" value="1"/>
</dbReference>
<evidence type="ECO:0000259" key="1">
    <source>
        <dbReference type="PROSITE" id="PS51186"/>
    </source>
</evidence>
<evidence type="ECO:0000313" key="3">
    <source>
        <dbReference type="Proteomes" id="UP000664857"/>
    </source>
</evidence>
<protein>
    <submittedName>
        <fullName evidence="2">GNAT family N-acetyltransferase</fullName>
    </submittedName>
</protein>
<organism evidence="2 3">
    <name type="scientific">Candidatus Vagococcus giribetii</name>
    <dbReference type="NCBI Taxonomy" id="2230876"/>
    <lineage>
        <taxon>Bacteria</taxon>
        <taxon>Bacillati</taxon>
        <taxon>Bacillota</taxon>
        <taxon>Bacilli</taxon>
        <taxon>Lactobacillales</taxon>
        <taxon>Enterococcaceae</taxon>
        <taxon>Vagococcus</taxon>
    </lineage>
</organism>
<proteinExistence type="predicted"/>
<dbReference type="RefSeq" id="WP_206967480.1">
    <property type="nucleotide sequence ID" value="NZ_JAFLVX010000026.1"/>
</dbReference>
<comment type="caution">
    <text evidence="2">The sequence shown here is derived from an EMBL/GenBank/DDBJ whole genome shotgun (WGS) entry which is preliminary data.</text>
</comment>
<gene>
    <name evidence="2" type="ORF">DOK76_10330</name>
</gene>
<dbReference type="Proteomes" id="UP000664857">
    <property type="component" value="Unassembled WGS sequence"/>
</dbReference>
<dbReference type="InterPro" id="IPR016181">
    <property type="entry name" value="Acyl_CoA_acyltransferase"/>
</dbReference>
<accession>A0ABS3HXD1</accession>
<dbReference type="InterPro" id="IPR000182">
    <property type="entry name" value="GNAT_dom"/>
</dbReference>
<dbReference type="CDD" id="cd04301">
    <property type="entry name" value="NAT_SF"/>
    <property type="match status" value="1"/>
</dbReference>